<accession>B4H8R2</accession>
<dbReference type="HOGENOM" id="CLU_1435833_0_0_1"/>
<keyword evidence="3" id="KW-1185">Reference proteome</keyword>
<organism evidence="3">
    <name type="scientific">Drosophila persimilis</name>
    <name type="common">Fruit fly</name>
    <dbReference type="NCBI Taxonomy" id="7234"/>
    <lineage>
        <taxon>Eukaryota</taxon>
        <taxon>Metazoa</taxon>
        <taxon>Ecdysozoa</taxon>
        <taxon>Arthropoda</taxon>
        <taxon>Hexapoda</taxon>
        <taxon>Insecta</taxon>
        <taxon>Pterygota</taxon>
        <taxon>Neoptera</taxon>
        <taxon>Endopterygota</taxon>
        <taxon>Diptera</taxon>
        <taxon>Brachycera</taxon>
        <taxon>Muscomorpha</taxon>
        <taxon>Ephydroidea</taxon>
        <taxon>Drosophilidae</taxon>
        <taxon>Drosophila</taxon>
        <taxon>Sophophora</taxon>
    </lineage>
</organism>
<evidence type="ECO:0000256" key="1">
    <source>
        <dbReference type="SAM" id="MobiDB-lite"/>
    </source>
</evidence>
<dbReference type="PhylomeDB" id="B4H8R2"/>
<dbReference type="EMBL" id="CH479224">
    <property type="protein sequence ID" value="EDW35105.1"/>
    <property type="molecule type" value="Genomic_DNA"/>
</dbReference>
<sequence length="189" mass="20343">MGNRLSGLWCKKTTLNISSKSEEKENPQIATDKSKRTRRKSSGSGGGSVSDGFRGTFRLGSVRRLSLTKDNHKKGSASSKSDPDPGISTIEHTYRELIQNPIHTAADPSSNSMKVNPQLLPSAVKINLRLMRQMSRPAVQSRGTNLLIGNGSGGGAAAVQWHTQTQNLSAAGSCCNRENAIVCLVCLWH</sequence>
<evidence type="ECO:0000313" key="2">
    <source>
        <dbReference type="EMBL" id="EDW35105.1"/>
    </source>
</evidence>
<dbReference type="AlphaFoldDB" id="B4H8R2"/>
<dbReference type="OrthoDB" id="202764at2759"/>
<protein>
    <submittedName>
        <fullName evidence="2">GL25408</fullName>
    </submittedName>
</protein>
<dbReference type="eggNOG" id="ENOG502TM0A">
    <property type="taxonomic scope" value="Eukaryota"/>
</dbReference>
<name>B4H8R2_DROPE</name>
<dbReference type="Proteomes" id="UP000008744">
    <property type="component" value="Unassembled WGS sequence"/>
</dbReference>
<evidence type="ECO:0000313" key="3">
    <source>
        <dbReference type="Proteomes" id="UP000008744"/>
    </source>
</evidence>
<reference evidence="2 3" key="1">
    <citation type="journal article" date="2007" name="Nature">
        <title>Evolution of genes and genomes on the Drosophila phylogeny.</title>
        <authorList>
            <consortium name="Drosophila 12 Genomes Consortium"/>
            <person name="Clark A.G."/>
            <person name="Eisen M.B."/>
            <person name="Smith D.R."/>
            <person name="Bergman C.M."/>
            <person name="Oliver B."/>
            <person name="Markow T.A."/>
            <person name="Kaufman T.C."/>
            <person name="Kellis M."/>
            <person name="Gelbart W."/>
            <person name="Iyer V.N."/>
            <person name="Pollard D.A."/>
            <person name="Sackton T.B."/>
            <person name="Larracuente A.M."/>
            <person name="Singh N.D."/>
            <person name="Abad J.P."/>
            <person name="Abt D.N."/>
            <person name="Adryan B."/>
            <person name="Aguade M."/>
            <person name="Akashi H."/>
            <person name="Anderson W.W."/>
            <person name="Aquadro C.F."/>
            <person name="Ardell D.H."/>
            <person name="Arguello R."/>
            <person name="Artieri C.G."/>
            <person name="Barbash D.A."/>
            <person name="Barker D."/>
            <person name="Barsanti P."/>
            <person name="Batterham P."/>
            <person name="Batzoglou S."/>
            <person name="Begun D."/>
            <person name="Bhutkar A."/>
            <person name="Blanco E."/>
            <person name="Bosak S.A."/>
            <person name="Bradley R.K."/>
            <person name="Brand A.D."/>
            <person name="Brent M.R."/>
            <person name="Brooks A.N."/>
            <person name="Brown R.H."/>
            <person name="Butlin R.K."/>
            <person name="Caggese C."/>
            <person name="Calvi B.R."/>
            <person name="Bernardo de Carvalho A."/>
            <person name="Caspi A."/>
            <person name="Castrezana S."/>
            <person name="Celniker S.E."/>
            <person name="Chang J.L."/>
            <person name="Chapple C."/>
            <person name="Chatterji S."/>
            <person name="Chinwalla A."/>
            <person name="Civetta A."/>
            <person name="Clifton S.W."/>
            <person name="Comeron J.M."/>
            <person name="Costello J.C."/>
            <person name="Coyne J.A."/>
            <person name="Daub J."/>
            <person name="David R.G."/>
            <person name="Delcher A.L."/>
            <person name="Delehaunty K."/>
            <person name="Do C.B."/>
            <person name="Ebling H."/>
            <person name="Edwards K."/>
            <person name="Eickbush T."/>
            <person name="Evans J.D."/>
            <person name="Filipski A."/>
            <person name="Findeiss S."/>
            <person name="Freyhult E."/>
            <person name="Fulton L."/>
            <person name="Fulton R."/>
            <person name="Garcia A.C."/>
            <person name="Gardiner A."/>
            <person name="Garfield D.A."/>
            <person name="Garvin B.E."/>
            <person name="Gibson G."/>
            <person name="Gilbert D."/>
            <person name="Gnerre S."/>
            <person name="Godfrey J."/>
            <person name="Good R."/>
            <person name="Gotea V."/>
            <person name="Gravely B."/>
            <person name="Greenberg A.J."/>
            <person name="Griffiths-Jones S."/>
            <person name="Gross S."/>
            <person name="Guigo R."/>
            <person name="Gustafson E.A."/>
            <person name="Haerty W."/>
            <person name="Hahn M.W."/>
            <person name="Halligan D.L."/>
            <person name="Halpern A.L."/>
            <person name="Halter G.M."/>
            <person name="Han M.V."/>
            <person name="Heger A."/>
            <person name="Hillier L."/>
            <person name="Hinrichs A.S."/>
            <person name="Holmes I."/>
            <person name="Hoskins R.A."/>
            <person name="Hubisz M.J."/>
            <person name="Hultmark D."/>
            <person name="Huntley M.A."/>
            <person name="Jaffe D.B."/>
            <person name="Jagadeeshan S."/>
            <person name="Jeck W.R."/>
            <person name="Johnson J."/>
            <person name="Jones C.D."/>
            <person name="Jordan W.C."/>
            <person name="Karpen G.H."/>
            <person name="Kataoka E."/>
            <person name="Keightley P.D."/>
            <person name="Kheradpour P."/>
            <person name="Kirkness E.F."/>
            <person name="Koerich L.B."/>
            <person name="Kristiansen K."/>
            <person name="Kudrna D."/>
            <person name="Kulathinal R.J."/>
            <person name="Kumar S."/>
            <person name="Kwok R."/>
            <person name="Lander E."/>
            <person name="Langley C.H."/>
            <person name="Lapoint R."/>
            <person name="Lazzaro B.P."/>
            <person name="Lee S.J."/>
            <person name="Levesque L."/>
            <person name="Li R."/>
            <person name="Lin C.F."/>
            <person name="Lin M.F."/>
            <person name="Lindblad-Toh K."/>
            <person name="Llopart A."/>
            <person name="Long M."/>
            <person name="Low L."/>
            <person name="Lozovsky E."/>
            <person name="Lu J."/>
            <person name="Luo M."/>
            <person name="Machado C.A."/>
            <person name="Makalowski W."/>
            <person name="Marzo M."/>
            <person name="Matsuda M."/>
            <person name="Matzkin L."/>
            <person name="McAllister B."/>
            <person name="McBride C.S."/>
            <person name="McKernan B."/>
            <person name="McKernan K."/>
            <person name="Mendez-Lago M."/>
            <person name="Minx P."/>
            <person name="Mollenhauer M.U."/>
            <person name="Montooth K."/>
            <person name="Mount S.M."/>
            <person name="Mu X."/>
            <person name="Myers E."/>
            <person name="Negre B."/>
            <person name="Newfeld S."/>
            <person name="Nielsen R."/>
            <person name="Noor M.A."/>
            <person name="O'Grady P."/>
            <person name="Pachter L."/>
            <person name="Papaceit M."/>
            <person name="Parisi M.J."/>
            <person name="Parisi M."/>
            <person name="Parts L."/>
            <person name="Pedersen J.S."/>
            <person name="Pesole G."/>
            <person name="Phillippy A.M."/>
            <person name="Ponting C.P."/>
            <person name="Pop M."/>
            <person name="Porcelli D."/>
            <person name="Powell J.R."/>
            <person name="Prohaska S."/>
            <person name="Pruitt K."/>
            <person name="Puig M."/>
            <person name="Quesneville H."/>
            <person name="Ram K.R."/>
            <person name="Rand D."/>
            <person name="Rasmussen M.D."/>
            <person name="Reed L.K."/>
            <person name="Reenan R."/>
            <person name="Reily A."/>
            <person name="Remington K.A."/>
            <person name="Rieger T.T."/>
            <person name="Ritchie M.G."/>
            <person name="Robin C."/>
            <person name="Rogers Y.H."/>
            <person name="Rohde C."/>
            <person name="Rozas J."/>
            <person name="Rubenfield M.J."/>
            <person name="Ruiz A."/>
            <person name="Russo S."/>
            <person name="Salzberg S.L."/>
            <person name="Sanchez-Gracia A."/>
            <person name="Saranga D.J."/>
            <person name="Sato H."/>
            <person name="Schaeffer S.W."/>
            <person name="Schatz M.C."/>
            <person name="Schlenke T."/>
            <person name="Schwartz R."/>
            <person name="Segarra C."/>
            <person name="Singh R.S."/>
            <person name="Sirot L."/>
            <person name="Sirota M."/>
            <person name="Sisneros N.B."/>
            <person name="Smith C.D."/>
            <person name="Smith T.F."/>
            <person name="Spieth J."/>
            <person name="Stage D.E."/>
            <person name="Stark A."/>
            <person name="Stephan W."/>
            <person name="Strausberg R.L."/>
            <person name="Strempel S."/>
            <person name="Sturgill D."/>
            <person name="Sutton G."/>
            <person name="Sutton G.G."/>
            <person name="Tao W."/>
            <person name="Teichmann S."/>
            <person name="Tobari Y.N."/>
            <person name="Tomimura Y."/>
            <person name="Tsolas J.M."/>
            <person name="Valente V.L."/>
            <person name="Venter E."/>
            <person name="Venter J.C."/>
            <person name="Vicario S."/>
            <person name="Vieira F.G."/>
            <person name="Vilella A.J."/>
            <person name="Villasante A."/>
            <person name="Walenz B."/>
            <person name="Wang J."/>
            <person name="Wasserman M."/>
            <person name="Watts T."/>
            <person name="Wilson D."/>
            <person name="Wilson R.K."/>
            <person name="Wing R.A."/>
            <person name="Wolfner M.F."/>
            <person name="Wong A."/>
            <person name="Wong G.K."/>
            <person name="Wu C.I."/>
            <person name="Wu G."/>
            <person name="Yamamoto D."/>
            <person name="Yang H.P."/>
            <person name="Yang S.P."/>
            <person name="Yorke J.A."/>
            <person name="Yoshida K."/>
            <person name="Zdobnov E."/>
            <person name="Zhang P."/>
            <person name="Zhang Y."/>
            <person name="Zimin A.V."/>
            <person name="Baldwin J."/>
            <person name="Abdouelleil A."/>
            <person name="Abdulkadir J."/>
            <person name="Abebe A."/>
            <person name="Abera B."/>
            <person name="Abreu J."/>
            <person name="Acer S.C."/>
            <person name="Aftuck L."/>
            <person name="Alexander A."/>
            <person name="An P."/>
            <person name="Anderson E."/>
            <person name="Anderson S."/>
            <person name="Arachi H."/>
            <person name="Azer M."/>
            <person name="Bachantsang P."/>
            <person name="Barry A."/>
            <person name="Bayul T."/>
            <person name="Berlin A."/>
            <person name="Bessette D."/>
            <person name="Bloom T."/>
            <person name="Blye J."/>
            <person name="Boguslavskiy L."/>
            <person name="Bonnet C."/>
            <person name="Boukhgalter B."/>
            <person name="Bourzgui I."/>
            <person name="Brown A."/>
            <person name="Cahill P."/>
            <person name="Channer S."/>
            <person name="Cheshatsang Y."/>
            <person name="Chuda L."/>
            <person name="Citroen M."/>
            <person name="Collymore A."/>
            <person name="Cooke P."/>
            <person name="Costello M."/>
            <person name="D'Aco K."/>
            <person name="Daza R."/>
            <person name="De Haan G."/>
            <person name="DeGray S."/>
            <person name="DeMaso C."/>
            <person name="Dhargay N."/>
            <person name="Dooley K."/>
            <person name="Dooley E."/>
            <person name="Doricent M."/>
            <person name="Dorje P."/>
            <person name="Dorjee K."/>
            <person name="Dupes A."/>
            <person name="Elong R."/>
            <person name="Falk J."/>
            <person name="Farina A."/>
            <person name="Faro S."/>
            <person name="Ferguson D."/>
            <person name="Fisher S."/>
            <person name="Foley C.D."/>
            <person name="Franke A."/>
            <person name="Friedrich D."/>
            <person name="Gadbois L."/>
            <person name="Gearin G."/>
            <person name="Gearin C.R."/>
            <person name="Giannoukos G."/>
            <person name="Goode T."/>
            <person name="Graham J."/>
            <person name="Grandbois E."/>
            <person name="Grewal S."/>
            <person name="Gyaltsen K."/>
            <person name="Hafez N."/>
            <person name="Hagos B."/>
            <person name="Hall J."/>
            <person name="Henson C."/>
            <person name="Hollinger A."/>
            <person name="Honan T."/>
            <person name="Huard M.D."/>
            <person name="Hughes L."/>
            <person name="Hurhula B."/>
            <person name="Husby M.E."/>
            <person name="Kamat A."/>
            <person name="Kanga B."/>
            <person name="Kashin S."/>
            <person name="Khazanovich D."/>
            <person name="Kisner P."/>
            <person name="Lance K."/>
            <person name="Lara M."/>
            <person name="Lee W."/>
            <person name="Lennon N."/>
            <person name="Letendre F."/>
            <person name="LeVine R."/>
            <person name="Lipovsky A."/>
            <person name="Liu X."/>
            <person name="Liu J."/>
            <person name="Liu S."/>
            <person name="Lokyitsang T."/>
            <person name="Lokyitsang Y."/>
            <person name="Lubonja R."/>
            <person name="Lui A."/>
            <person name="MacDonald P."/>
            <person name="Magnisalis V."/>
            <person name="Maru K."/>
            <person name="Matthews C."/>
            <person name="McCusker W."/>
            <person name="McDonough S."/>
            <person name="Mehta T."/>
            <person name="Meldrim J."/>
            <person name="Meneus L."/>
            <person name="Mihai O."/>
            <person name="Mihalev A."/>
            <person name="Mihova T."/>
            <person name="Mittelman R."/>
            <person name="Mlenga V."/>
            <person name="Montmayeur A."/>
            <person name="Mulrain L."/>
            <person name="Navidi A."/>
            <person name="Naylor J."/>
            <person name="Negash T."/>
            <person name="Nguyen T."/>
            <person name="Nguyen N."/>
            <person name="Nicol R."/>
            <person name="Norbu C."/>
            <person name="Norbu N."/>
            <person name="Novod N."/>
            <person name="O'Neill B."/>
            <person name="Osman S."/>
            <person name="Markiewicz E."/>
            <person name="Oyono O.L."/>
            <person name="Patti C."/>
            <person name="Phunkhang P."/>
            <person name="Pierre F."/>
            <person name="Priest M."/>
            <person name="Raghuraman S."/>
            <person name="Rege F."/>
            <person name="Reyes R."/>
            <person name="Rise C."/>
            <person name="Rogov P."/>
            <person name="Ross K."/>
            <person name="Ryan E."/>
            <person name="Settipalli S."/>
            <person name="Shea T."/>
            <person name="Sherpa N."/>
            <person name="Shi L."/>
            <person name="Shih D."/>
            <person name="Sparrow T."/>
            <person name="Spaulding J."/>
            <person name="Stalker J."/>
            <person name="Stange-Thomann N."/>
            <person name="Stavropoulos S."/>
            <person name="Stone C."/>
            <person name="Strader C."/>
            <person name="Tesfaye S."/>
            <person name="Thomson T."/>
            <person name="Thoulutsang Y."/>
            <person name="Thoulutsang D."/>
            <person name="Topham K."/>
            <person name="Topping I."/>
            <person name="Tsamla T."/>
            <person name="Vassiliev H."/>
            <person name="Vo A."/>
            <person name="Wangchuk T."/>
            <person name="Wangdi T."/>
            <person name="Weiand M."/>
            <person name="Wilkinson J."/>
            <person name="Wilson A."/>
            <person name="Yadav S."/>
            <person name="Young G."/>
            <person name="Yu Q."/>
            <person name="Zembek L."/>
            <person name="Zhong D."/>
            <person name="Zimmer A."/>
            <person name="Zwirko Z."/>
            <person name="Jaffe D.B."/>
            <person name="Alvarez P."/>
            <person name="Brockman W."/>
            <person name="Butler J."/>
            <person name="Chin C."/>
            <person name="Gnerre S."/>
            <person name="Grabherr M."/>
            <person name="Kleber M."/>
            <person name="Mauceli E."/>
            <person name="MacCallum I."/>
        </authorList>
    </citation>
    <scope>NUCLEOTIDE SEQUENCE [LARGE SCALE GENOMIC DNA]</scope>
    <source>
        <strain evidence="3">MSH-3 / Tucson 14011-0111.49</strain>
    </source>
</reference>
<feature type="region of interest" description="Disordered" evidence="1">
    <location>
        <begin position="16"/>
        <end position="87"/>
    </location>
</feature>
<proteinExistence type="predicted"/>
<gene>
    <name evidence="2" type="primary">Dper\GL25408</name>
    <name evidence="2" type="ORF">Dper_GL25408</name>
</gene>